<dbReference type="AlphaFoldDB" id="A0A368NHD5"/>
<organism evidence="4 5">
    <name type="scientific">Corallincola holothuriorum</name>
    <dbReference type="NCBI Taxonomy" id="2282215"/>
    <lineage>
        <taxon>Bacteria</taxon>
        <taxon>Pseudomonadati</taxon>
        <taxon>Pseudomonadota</taxon>
        <taxon>Gammaproteobacteria</taxon>
        <taxon>Alteromonadales</taxon>
        <taxon>Psychromonadaceae</taxon>
        <taxon>Corallincola</taxon>
    </lineage>
</organism>
<gene>
    <name evidence="4" type="ORF">DU002_12370</name>
</gene>
<evidence type="ECO:0000313" key="5">
    <source>
        <dbReference type="Proteomes" id="UP000252558"/>
    </source>
</evidence>
<keyword evidence="5" id="KW-1185">Reference proteome</keyword>
<keyword evidence="2" id="KW-0378">Hydrolase</keyword>
<dbReference type="Gene3D" id="3.30.420.10">
    <property type="entry name" value="Ribonuclease H-like superfamily/Ribonuclease H"/>
    <property type="match status" value="1"/>
</dbReference>
<dbReference type="InterPro" id="IPR013520">
    <property type="entry name" value="Ribonucl_H"/>
</dbReference>
<evidence type="ECO:0000313" key="4">
    <source>
        <dbReference type="EMBL" id="RCU49145.1"/>
    </source>
</evidence>
<dbReference type="EMBL" id="QPID01000007">
    <property type="protein sequence ID" value="RCU49145.1"/>
    <property type="molecule type" value="Genomic_DNA"/>
</dbReference>
<dbReference type="SUPFAM" id="SSF53098">
    <property type="entry name" value="Ribonuclease H-like"/>
    <property type="match status" value="1"/>
</dbReference>
<dbReference type="GO" id="GO:0004527">
    <property type="term" value="F:exonuclease activity"/>
    <property type="evidence" value="ECO:0007669"/>
    <property type="project" value="UniProtKB-KW"/>
</dbReference>
<dbReference type="Pfam" id="PF00929">
    <property type="entry name" value="RNase_T"/>
    <property type="match status" value="1"/>
</dbReference>
<keyword evidence="1" id="KW-0540">Nuclease</keyword>
<evidence type="ECO:0000256" key="2">
    <source>
        <dbReference type="ARBA" id="ARBA00022839"/>
    </source>
</evidence>
<evidence type="ECO:0000259" key="3">
    <source>
        <dbReference type="Pfam" id="PF00929"/>
    </source>
</evidence>
<protein>
    <recommendedName>
        <fullName evidence="3">Exonuclease domain-containing protein</fullName>
    </recommendedName>
</protein>
<sequence>MTLVRPADNQQAPIIIDVEASGFGSGSYPIEIGLAMPANERHCFLIRPAEHWQHWSEEAEKIHKISRQALHEHGLEIQDVAYQLNEILAGLTVYSDAWSHDSSWVYKLFDEAEIYPKFKIETLRKLLTEKQLSLWDATREKIEQEQQTIRHRASADAHVLQLTFLRTQ</sequence>
<keyword evidence="2" id="KW-0269">Exonuclease</keyword>
<dbReference type="RefSeq" id="WP_114338705.1">
    <property type="nucleotide sequence ID" value="NZ_QPID01000007.1"/>
</dbReference>
<dbReference type="OrthoDB" id="5705783at2"/>
<comment type="caution">
    <text evidence="4">The sequence shown here is derived from an EMBL/GenBank/DDBJ whole genome shotgun (WGS) entry which is preliminary data.</text>
</comment>
<proteinExistence type="predicted"/>
<feature type="domain" description="Exonuclease" evidence="3">
    <location>
        <begin position="14"/>
        <end position="160"/>
    </location>
</feature>
<accession>A0A368NHD5</accession>
<evidence type="ECO:0000256" key="1">
    <source>
        <dbReference type="ARBA" id="ARBA00022722"/>
    </source>
</evidence>
<reference evidence="4 5" key="1">
    <citation type="submission" date="2018-07" db="EMBL/GenBank/DDBJ databases">
        <title>Corallincola holothuriorum sp. nov., a new facultative anaerobe isolated from sea cucumber Apostichopus japonicus.</title>
        <authorList>
            <person name="Xia H."/>
        </authorList>
    </citation>
    <scope>NUCLEOTIDE SEQUENCE [LARGE SCALE GENOMIC DNA]</scope>
    <source>
        <strain evidence="4 5">C4</strain>
    </source>
</reference>
<dbReference type="GO" id="GO:0003676">
    <property type="term" value="F:nucleic acid binding"/>
    <property type="evidence" value="ECO:0007669"/>
    <property type="project" value="InterPro"/>
</dbReference>
<dbReference type="InterPro" id="IPR012337">
    <property type="entry name" value="RNaseH-like_sf"/>
</dbReference>
<dbReference type="GO" id="GO:0006259">
    <property type="term" value="P:DNA metabolic process"/>
    <property type="evidence" value="ECO:0007669"/>
    <property type="project" value="UniProtKB-ARBA"/>
</dbReference>
<name>A0A368NHD5_9GAMM</name>
<dbReference type="Proteomes" id="UP000252558">
    <property type="component" value="Unassembled WGS sequence"/>
</dbReference>
<dbReference type="InterPro" id="IPR036397">
    <property type="entry name" value="RNaseH_sf"/>
</dbReference>